<evidence type="ECO:0000256" key="2">
    <source>
        <dbReference type="ARBA" id="ARBA00023295"/>
    </source>
</evidence>
<feature type="domain" description="DUF7910" evidence="6">
    <location>
        <begin position="820"/>
        <end position="953"/>
    </location>
</feature>
<feature type="coiled-coil region" evidence="3">
    <location>
        <begin position="397"/>
        <end position="540"/>
    </location>
</feature>
<feature type="compositionally biased region" description="Polar residues" evidence="4">
    <location>
        <begin position="240"/>
        <end position="250"/>
    </location>
</feature>
<evidence type="ECO:0000256" key="4">
    <source>
        <dbReference type="SAM" id="MobiDB-lite"/>
    </source>
</evidence>
<feature type="region of interest" description="Disordered" evidence="4">
    <location>
        <begin position="240"/>
        <end position="332"/>
    </location>
</feature>
<accession>A0A8J6BI02</accession>
<feature type="compositionally biased region" description="Basic and acidic residues" evidence="4">
    <location>
        <begin position="799"/>
        <end position="820"/>
    </location>
</feature>
<dbReference type="Pfam" id="PF25490">
    <property type="entry name" value="DUF7910"/>
    <property type="match status" value="3"/>
</dbReference>
<dbReference type="GO" id="GO:0051015">
    <property type="term" value="F:actin filament binding"/>
    <property type="evidence" value="ECO:0007669"/>
    <property type="project" value="InterPro"/>
</dbReference>
<feature type="compositionally biased region" description="Low complexity" evidence="4">
    <location>
        <begin position="680"/>
        <end position="694"/>
    </location>
</feature>
<feature type="domain" description="Glycoside hydrolase family 5" evidence="5">
    <location>
        <begin position="966"/>
        <end position="1245"/>
    </location>
</feature>
<evidence type="ECO:0000256" key="1">
    <source>
        <dbReference type="ARBA" id="ARBA00022801"/>
    </source>
</evidence>
<comment type="caution">
    <text evidence="7">The sequence shown here is derived from an EMBL/GenBank/DDBJ whole genome shotgun (WGS) entry which is preliminary data.</text>
</comment>
<dbReference type="PANTHER" id="PTHR10551:SF14">
    <property type="entry name" value="CELLULASE CONTAINING PROTEIN, EXPRESSED"/>
    <property type="match status" value="1"/>
</dbReference>
<feature type="compositionally biased region" description="Basic and acidic residues" evidence="4">
    <location>
        <begin position="100"/>
        <end position="112"/>
    </location>
</feature>
<feature type="domain" description="Glycoside hydrolase family 5" evidence="5">
    <location>
        <begin position="1455"/>
        <end position="1723"/>
    </location>
</feature>
<protein>
    <recommendedName>
        <fullName evidence="9">Mannan endo-1,4-beta-mannosidase</fullName>
    </recommendedName>
</protein>
<dbReference type="GO" id="GO:0005737">
    <property type="term" value="C:cytoplasm"/>
    <property type="evidence" value="ECO:0007669"/>
    <property type="project" value="TreeGrafter"/>
</dbReference>
<dbReference type="InterPro" id="IPR057232">
    <property type="entry name" value="DUF7910"/>
</dbReference>
<reference evidence="7" key="1">
    <citation type="journal article" date="2021" name="bioRxiv">
        <title>Whole Genome Assembly and Annotation of Northern Wild Rice, Zizania palustris L., Supports a Whole Genome Duplication in the Zizania Genus.</title>
        <authorList>
            <person name="Haas M."/>
            <person name="Kono T."/>
            <person name="Macchietto M."/>
            <person name="Millas R."/>
            <person name="McGilp L."/>
            <person name="Shao M."/>
            <person name="Duquette J."/>
            <person name="Hirsch C.N."/>
            <person name="Kimball J."/>
        </authorList>
    </citation>
    <scope>NUCLEOTIDE SEQUENCE</scope>
    <source>
        <tissue evidence="7">Fresh leaf tissue</tissue>
    </source>
</reference>
<feature type="region of interest" description="Disordered" evidence="4">
    <location>
        <begin position="89"/>
        <end position="209"/>
    </location>
</feature>
<dbReference type="InterPro" id="IPR001547">
    <property type="entry name" value="Glyco_hydro_5"/>
</dbReference>
<dbReference type="GO" id="GO:0007163">
    <property type="term" value="P:establishment or maintenance of cell polarity"/>
    <property type="evidence" value="ECO:0007669"/>
    <property type="project" value="TreeGrafter"/>
</dbReference>
<evidence type="ECO:0000259" key="6">
    <source>
        <dbReference type="Pfam" id="PF25490"/>
    </source>
</evidence>
<dbReference type="InterPro" id="IPR018087">
    <property type="entry name" value="Glyco_hydro_5_CS"/>
</dbReference>
<organism evidence="7 8">
    <name type="scientific">Zizania palustris</name>
    <name type="common">Northern wild rice</name>
    <dbReference type="NCBI Taxonomy" id="103762"/>
    <lineage>
        <taxon>Eukaryota</taxon>
        <taxon>Viridiplantae</taxon>
        <taxon>Streptophyta</taxon>
        <taxon>Embryophyta</taxon>
        <taxon>Tracheophyta</taxon>
        <taxon>Spermatophyta</taxon>
        <taxon>Magnoliopsida</taxon>
        <taxon>Liliopsida</taxon>
        <taxon>Poales</taxon>
        <taxon>Poaceae</taxon>
        <taxon>BOP clade</taxon>
        <taxon>Oryzoideae</taxon>
        <taxon>Oryzeae</taxon>
        <taxon>Zizaniinae</taxon>
        <taxon>Zizania</taxon>
    </lineage>
</organism>
<dbReference type="CDD" id="cd00257">
    <property type="entry name" value="beta-trefoil_FSCN-like"/>
    <property type="match status" value="3"/>
</dbReference>
<evidence type="ECO:0000313" key="7">
    <source>
        <dbReference type="EMBL" id="KAG8088407.1"/>
    </source>
</evidence>
<evidence type="ECO:0000256" key="3">
    <source>
        <dbReference type="SAM" id="Coils"/>
    </source>
</evidence>
<proteinExistence type="predicted"/>
<gene>
    <name evidence="7" type="ORF">GUJ93_ZPchr0010g11188</name>
</gene>
<dbReference type="PROSITE" id="PS00659">
    <property type="entry name" value="GLYCOSYL_HYDROL_F5"/>
    <property type="match status" value="2"/>
</dbReference>
<feature type="region of interest" description="Disordered" evidence="4">
    <location>
        <begin position="22"/>
        <end position="43"/>
    </location>
</feature>
<dbReference type="GO" id="GO:0051017">
    <property type="term" value="P:actin filament bundle assembly"/>
    <property type="evidence" value="ECO:0007669"/>
    <property type="project" value="TreeGrafter"/>
</dbReference>
<keyword evidence="2" id="KW-0326">Glycosidase</keyword>
<dbReference type="GO" id="GO:0016477">
    <property type="term" value="P:cell migration"/>
    <property type="evidence" value="ECO:0007669"/>
    <property type="project" value="TreeGrafter"/>
</dbReference>
<dbReference type="PANTHER" id="PTHR10551">
    <property type="entry name" value="FASCIN"/>
    <property type="match status" value="1"/>
</dbReference>
<dbReference type="OrthoDB" id="62120at2759"/>
<feature type="region of interest" description="Disordered" evidence="4">
    <location>
        <begin position="680"/>
        <end position="700"/>
    </location>
</feature>
<evidence type="ECO:0000313" key="8">
    <source>
        <dbReference type="Proteomes" id="UP000729402"/>
    </source>
</evidence>
<feature type="domain" description="DUF7910" evidence="6">
    <location>
        <begin position="1296"/>
        <end position="1431"/>
    </location>
</feature>
<feature type="compositionally biased region" description="Basic residues" evidence="4">
    <location>
        <begin position="120"/>
        <end position="129"/>
    </location>
</feature>
<dbReference type="EMBL" id="JAAALK010000082">
    <property type="protein sequence ID" value="KAG8088407.1"/>
    <property type="molecule type" value="Genomic_DNA"/>
</dbReference>
<feature type="compositionally biased region" description="Basic and acidic residues" evidence="4">
    <location>
        <begin position="22"/>
        <end position="33"/>
    </location>
</feature>
<dbReference type="FunFam" id="3.20.20.80:FF:000067">
    <property type="entry name" value="Glucan 1,3-beta-glucosidase A"/>
    <property type="match status" value="3"/>
</dbReference>
<evidence type="ECO:0000259" key="5">
    <source>
        <dbReference type="Pfam" id="PF00150"/>
    </source>
</evidence>
<dbReference type="Proteomes" id="UP000729402">
    <property type="component" value="Unassembled WGS sequence"/>
</dbReference>
<keyword evidence="1" id="KW-0378">Hydrolase</keyword>
<evidence type="ECO:0008006" key="9">
    <source>
        <dbReference type="Google" id="ProtNLM"/>
    </source>
</evidence>
<dbReference type="GO" id="GO:0015629">
    <property type="term" value="C:actin cytoskeleton"/>
    <property type="evidence" value="ECO:0007669"/>
    <property type="project" value="TreeGrafter"/>
</dbReference>
<feature type="compositionally biased region" description="Basic and acidic residues" evidence="4">
    <location>
        <begin position="196"/>
        <end position="205"/>
    </location>
</feature>
<dbReference type="FunFam" id="2.80.10.50:FF:000056">
    <property type="entry name" value="Glucan 1,3-beta-glucosidase A"/>
    <property type="match status" value="3"/>
</dbReference>
<reference evidence="7" key="2">
    <citation type="submission" date="2021-02" db="EMBL/GenBank/DDBJ databases">
        <authorList>
            <person name="Kimball J.A."/>
            <person name="Haas M.W."/>
            <person name="Macchietto M."/>
            <person name="Kono T."/>
            <person name="Duquette J."/>
            <person name="Shao M."/>
        </authorList>
    </citation>
    <scope>NUCLEOTIDE SEQUENCE</scope>
    <source>
        <tissue evidence="7">Fresh leaf tissue</tissue>
    </source>
</reference>
<dbReference type="GO" id="GO:0000272">
    <property type="term" value="P:polysaccharide catabolic process"/>
    <property type="evidence" value="ECO:0007669"/>
    <property type="project" value="InterPro"/>
</dbReference>
<feature type="region of interest" description="Disordered" evidence="4">
    <location>
        <begin position="755"/>
        <end position="821"/>
    </location>
</feature>
<name>A0A8J6BI02_ZIZPA</name>
<dbReference type="Pfam" id="PF00150">
    <property type="entry name" value="Cellulase"/>
    <property type="match status" value="3"/>
</dbReference>
<dbReference type="InterPro" id="IPR010431">
    <property type="entry name" value="Fascin"/>
</dbReference>
<feature type="domain" description="Glycoside hydrolase family 5" evidence="5">
    <location>
        <begin position="1931"/>
        <end position="2205"/>
    </location>
</feature>
<keyword evidence="8" id="KW-1185">Reference proteome</keyword>
<dbReference type="GO" id="GO:0004553">
    <property type="term" value="F:hydrolase activity, hydrolyzing O-glycosyl compounds"/>
    <property type="evidence" value="ECO:0007669"/>
    <property type="project" value="InterPro"/>
</dbReference>
<keyword evidence="3" id="KW-0175">Coiled coil</keyword>
<feature type="domain" description="DUF7910" evidence="6">
    <location>
        <begin position="1776"/>
        <end position="1911"/>
    </location>
</feature>
<sequence length="2225" mass="245216">MSMRDLAEEFVALEIPPLKEEWSASLRSSRDESMPAELSRRLGSLVARTPEEVARMTERILGVPTAAERTRRMELVGSWERSNRVWGVLELSPPPLPEGEVLRDVSKRKATDVDGGLSPRRPKKKKIVKGPRQLSPGRSSASHSERQKKRRRSPSLGSDGARTRDKAGAPTIEATPCPETAPSHGLVSEGGSVGFHESRATDSLDRGGLVDPLGAIEKSADIEAELAAAAVGSPVNSIDNLFYRPSSSEHVQPPECPTDAADEGTSARGIEPVAPFLEDAPDARSGAPVDARGAPGQHGETESGSSERAPPEAAEDAEVRPQPPTDRRGVRGTVPLLRPFLADGEDFTSRVAPVHDYYLRLREAPVIGELGLSDGLDLGRAIETAAGQVVALAQGQLTALLSEHQRHEADAAELAARVATAERLARDWSSEVEALRLRASRVEALEAQVAEMDSLKARVAELEGLRARAARADEMEAEIGTLRAQATEAEGLRSRAAEAERLEGEVSRLGTQASEAVAKVEALETRVAQMERVEVDLNARNGEVTEALAEAGKTAADAAESLRKVLAHYGTGCGTFDITREPLVRRVKFIQAAIRQIHLTMAQYGEVSTRVAAYGILRHLEASGLPLPSSSSPHLVAFVGDHLWTPSLALTQSWKVLKAVWQTEGPEAIKAWLEEALRARGPPASSKPSASARSPDPKGVRGCDCDIEVLDFDDALRHRWAIFEALRANRPARFILPHSSDGRTDPDVLRGVLNHVKEEERGPRSLSSSPEPVDWSDTEVGLDEAPPGGRSAQLGPTSRRPEGFSRPEEGGGAKEEEGKDGTQLQFKSAVHNMYLAAEQGGGATVVANRANASGWETFKLWRIDEKTFNLKAFDDNAVHFVGVDGNGMVVATATTPGPSETFQIVRNDADKNRVRIRASNGKFLQAKTVDSVTADHDESTNWGNDDPSVFVINRVSGLQGEYQLCNGYGANMATQVLKEHWSTYIVESDFQFISSNGLNAVRIPVGWWIASDPNPPAPFVGGSLEALDNAFTWAGKYNLGVIVDLHAAPGSQNPWEHSGSRDGSQVWGTTDASITQTVQVIDFLASRYANSPSLLAVELLNEPRGPKIPAAMLKKYYQDAYNVVRKYTSNAYVIMSNPLNADYSDEIRKFAGGFYGAVFDVHYYNLFDSTFDNHTAEWNTQYVRNDRSAQLSSITEQNGPLTFVGEWVAEWNVRDASKEDYRRFAQAQLDVFGRATFGWAYWSFKHVQNHWSLEWMIKNGYISLNQPALPIRAVNLGGWLVTEGWIKPSLFDGIANKDLLDGTQLQFKSVTNKMYLAAEQGGGGAIVANRENASGWETFKLWRINETTLNLRVFNNQFVGIDRNGALIATATVPGPNEAFKIMRHDGDKNRVRIRAPNGKFLQVKAMDSVIADSGESTSWGDDDPSVFVVNNIYGLQGEYQICNGYGLAKATQVLKEHWSTFIVEKDFKFISSNGLNAVRIPVGWWIASDPNPPAPFVGGSLQALDNAFKWAEKYNVGIIVDLHAAPGSQNRWEHSASRDGSLEWGTTDATIIQTVRVIDFLASRYASSSSLLAIELLNEPRAPEVSLDALTKYYHDAYNAVRKYTSNAYVIMSNRVNGDPAEIFPLANALFGAVIDVHYYNLYDSTFDNLTVEQNVNFVRNNRSSDLNVVTKQNSPLTFVGEWVAEWNVRDASKEDYKRFAQAQLEVYGKATFGWAYWSWKNVQNHWSMEWMINNGFISVEKLPPSAAPIRSVNLGGWLVTEGWMLPSLFDGIPNNDLLDGTVLQFKSVVQNRYLAAEQGGGSTIVANRAAASDWESFTLWRLDDTWFNLRVFKRHFVGIDDNGTLIATATVPGLAETFQIVRGDTDKNRVRIRAPNGYFLQAKTMDTVTADYGESSNWGNDDPSVFVINKVGGLQGEYQICNGYGAEKASQVLREHWSTYIVESDFKLISSSGLNAVRIPVGWWIASDPNPPAPFVGGSLEALDNAFKWAEKYSIGVIVDLHAAPGSQNHWEHSATRDGSLQWGTTDESITQTVQIIDFLASRYAKSPSLLAVELLNEPWGPDVPLATLKKYYEDAYNAVRKYTAKAYVIMSNRLAAESNTELVDFAARLPGSVIDVHYYNLFNDKTFKDLNVDQNIEFVRNSRSSELSSVTRQNSPLTFVGEWAAEWNVRGASKEDYQRFAEAQLDVYGRATFGWAYWTFKNVNNHWSLEWMINNGYISLKK</sequence>